<evidence type="ECO:0000256" key="1">
    <source>
        <dbReference type="SAM" id="Phobius"/>
    </source>
</evidence>
<dbReference type="EMBL" id="EU016598">
    <property type="protein sequence ID" value="ABZ07364.1"/>
    <property type="molecule type" value="Genomic_DNA"/>
</dbReference>
<accession>B3T455</accession>
<proteinExistence type="predicted"/>
<sequence length="169" mass="19321">MKSKTKKKKNPAIYAAVVIGILIVSSTIFFVYSNDQAKIRGQMFGNELKQIQDDLKKNTHSYDSKISLFKEGNLDRERFLEFAEKHKDEMSMIILRYDSLQIPNGFETAVDLFKLSSETQLESDIQIMEWVKTGNDAAHIRSDVLLQESFDYEMAALAEYKSAQGPINP</sequence>
<name>B3T455_9ARCH</name>
<reference evidence="2" key="1">
    <citation type="journal article" date="2008" name="ISME J.">
        <title>Genomic patterns of recombination, clonal divergence and environment in marine microbial populations.</title>
        <authorList>
            <person name="Konstantinidis K.T."/>
            <person name="Delong E.F."/>
        </authorList>
    </citation>
    <scope>NUCLEOTIDE SEQUENCE</scope>
</reference>
<protein>
    <submittedName>
        <fullName evidence="2">Uncharacterized protein</fullName>
    </submittedName>
</protein>
<keyword evidence="1" id="KW-1133">Transmembrane helix</keyword>
<organism evidence="2">
    <name type="scientific">uncultured marine crenarchaeote HF4000_ANIW133K13</name>
    <dbReference type="NCBI Taxonomy" id="455572"/>
    <lineage>
        <taxon>Archaea</taxon>
        <taxon>Nitrososphaerota</taxon>
        <taxon>Nitrososphaeria</taxon>
        <taxon>Nitrosopumilales</taxon>
        <taxon>environmental samples</taxon>
    </lineage>
</organism>
<feature type="transmembrane region" description="Helical" evidence="1">
    <location>
        <begin position="12"/>
        <end position="32"/>
    </location>
</feature>
<dbReference type="AlphaFoldDB" id="B3T455"/>
<keyword evidence="1" id="KW-0812">Transmembrane</keyword>
<evidence type="ECO:0000313" key="2">
    <source>
        <dbReference type="EMBL" id="ABZ07364.1"/>
    </source>
</evidence>
<gene>
    <name evidence="2" type="ORF">ALOHA_HF4000ANIW133K13ctg1g41</name>
</gene>
<keyword evidence="1" id="KW-0472">Membrane</keyword>